<evidence type="ECO:0000256" key="1">
    <source>
        <dbReference type="SAM" id="MobiDB-lite"/>
    </source>
</evidence>
<dbReference type="Proteomes" id="UP000078512">
    <property type="component" value="Unassembled WGS sequence"/>
</dbReference>
<gene>
    <name evidence="3" type="ORF">K457DRAFT_130027</name>
</gene>
<proteinExistence type="predicted"/>
<dbReference type="EMBL" id="KV442101">
    <property type="protein sequence ID" value="OAQ24085.1"/>
    <property type="molecule type" value="Genomic_DNA"/>
</dbReference>
<feature type="signal peptide" evidence="2">
    <location>
        <begin position="1"/>
        <end position="28"/>
    </location>
</feature>
<evidence type="ECO:0000313" key="4">
    <source>
        <dbReference type="Proteomes" id="UP000078512"/>
    </source>
</evidence>
<accession>A0A197JG32</accession>
<organism evidence="3 4">
    <name type="scientific">Linnemannia elongata AG-77</name>
    <dbReference type="NCBI Taxonomy" id="1314771"/>
    <lineage>
        <taxon>Eukaryota</taxon>
        <taxon>Fungi</taxon>
        <taxon>Fungi incertae sedis</taxon>
        <taxon>Mucoromycota</taxon>
        <taxon>Mortierellomycotina</taxon>
        <taxon>Mortierellomycetes</taxon>
        <taxon>Mortierellales</taxon>
        <taxon>Mortierellaceae</taxon>
        <taxon>Linnemannia</taxon>
    </lineage>
</organism>
<keyword evidence="2" id="KW-0732">Signal</keyword>
<protein>
    <submittedName>
        <fullName evidence="3">Uncharacterized protein</fullName>
    </submittedName>
</protein>
<feature type="region of interest" description="Disordered" evidence="1">
    <location>
        <begin position="80"/>
        <end position="111"/>
    </location>
</feature>
<feature type="region of interest" description="Disordered" evidence="1">
    <location>
        <begin position="33"/>
        <end position="52"/>
    </location>
</feature>
<dbReference type="AlphaFoldDB" id="A0A197JG32"/>
<sequence length="111" mass="11477">MKLTISTLSMAVAILTLTSTTITTIVTAAPSSDDNFGLGSSTTASKTTPPMGLNRRQLFHHRRGFDPYEFVNSHEAALAKEAAAAPPSDSAPVPQTIAAESAPIPAPAQTA</sequence>
<name>A0A197JG32_9FUNG</name>
<reference evidence="3 4" key="1">
    <citation type="submission" date="2016-05" db="EMBL/GenBank/DDBJ databases">
        <title>Genome sequencing reveals origins of a unique bacterial endosymbiosis in the earliest lineages of terrestrial Fungi.</title>
        <authorList>
            <consortium name="DOE Joint Genome Institute"/>
            <person name="Uehling J."/>
            <person name="Gryganskyi A."/>
            <person name="Hameed K."/>
            <person name="Tschaplinski T."/>
            <person name="Misztal P."/>
            <person name="Wu S."/>
            <person name="Desiro A."/>
            <person name="Vande Pol N."/>
            <person name="Du Z.-Y."/>
            <person name="Zienkiewicz A."/>
            <person name="Zienkiewicz K."/>
            <person name="Morin E."/>
            <person name="Tisserant E."/>
            <person name="Splivallo R."/>
            <person name="Hainaut M."/>
            <person name="Henrissat B."/>
            <person name="Ohm R."/>
            <person name="Kuo A."/>
            <person name="Yan J."/>
            <person name="Lipzen A."/>
            <person name="Nolan M."/>
            <person name="Labutti K."/>
            <person name="Barry K."/>
            <person name="Goldstein A."/>
            <person name="Labbe J."/>
            <person name="Schadt C."/>
            <person name="Tuskan G."/>
            <person name="Grigoriev I."/>
            <person name="Martin F."/>
            <person name="Vilgalys R."/>
            <person name="Bonito G."/>
        </authorList>
    </citation>
    <scope>NUCLEOTIDE SEQUENCE [LARGE SCALE GENOMIC DNA]</scope>
    <source>
        <strain evidence="3 4">AG-77</strain>
    </source>
</reference>
<evidence type="ECO:0000256" key="2">
    <source>
        <dbReference type="SAM" id="SignalP"/>
    </source>
</evidence>
<feature type="chain" id="PRO_5008275905" evidence="2">
    <location>
        <begin position="29"/>
        <end position="111"/>
    </location>
</feature>
<feature type="compositionally biased region" description="Low complexity" evidence="1">
    <location>
        <begin position="80"/>
        <end position="103"/>
    </location>
</feature>
<keyword evidence="4" id="KW-1185">Reference proteome</keyword>
<evidence type="ECO:0000313" key="3">
    <source>
        <dbReference type="EMBL" id="OAQ24085.1"/>
    </source>
</evidence>
<feature type="compositionally biased region" description="Polar residues" evidence="1">
    <location>
        <begin position="33"/>
        <end position="48"/>
    </location>
</feature>